<organism evidence="2 3">
    <name type="scientific">Schwartzia succinivorans DSM 10502</name>
    <dbReference type="NCBI Taxonomy" id="1123243"/>
    <lineage>
        <taxon>Bacteria</taxon>
        <taxon>Bacillati</taxon>
        <taxon>Bacillota</taxon>
        <taxon>Negativicutes</taxon>
        <taxon>Selenomonadales</taxon>
        <taxon>Selenomonadaceae</taxon>
        <taxon>Schwartzia</taxon>
    </lineage>
</organism>
<dbReference type="SUPFAM" id="SSF52540">
    <property type="entry name" value="P-loop containing nucleoside triphosphate hydrolases"/>
    <property type="match status" value="1"/>
</dbReference>
<dbReference type="InterPro" id="IPR008145">
    <property type="entry name" value="GK/Ca_channel_bsu"/>
</dbReference>
<keyword evidence="3" id="KW-1185">Reference proteome</keyword>
<dbReference type="Pfam" id="PF00625">
    <property type="entry name" value="Guanylate_kin"/>
    <property type="match status" value="1"/>
</dbReference>
<dbReference type="Proteomes" id="UP000184404">
    <property type="component" value="Unassembled WGS sequence"/>
</dbReference>
<reference evidence="2 3" key="1">
    <citation type="submission" date="2016-11" db="EMBL/GenBank/DDBJ databases">
        <authorList>
            <person name="Jaros S."/>
            <person name="Januszkiewicz K."/>
            <person name="Wedrychowicz H."/>
        </authorList>
    </citation>
    <scope>NUCLEOTIDE SEQUENCE [LARGE SCALE GENOMIC DNA]</scope>
    <source>
        <strain evidence="2 3">DSM 10502</strain>
    </source>
</reference>
<keyword evidence="2" id="KW-0808">Transferase</keyword>
<evidence type="ECO:0000313" key="2">
    <source>
        <dbReference type="EMBL" id="SHF03309.1"/>
    </source>
</evidence>
<dbReference type="GO" id="GO:0016301">
    <property type="term" value="F:kinase activity"/>
    <property type="evidence" value="ECO:0007669"/>
    <property type="project" value="UniProtKB-KW"/>
</dbReference>
<evidence type="ECO:0000259" key="1">
    <source>
        <dbReference type="PROSITE" id="PS50052"/>
    </source>
</evidence>
<dbReference type="Gene3D" id="3.40.50.300">
    <property type="entry name" value="P-loop containing nucleotide triphosphate hydrolases"/>
    <property type="match status" value="1"/>
</dbReference>
<dbReference type="InterPro" id="IPR008144">
    <property type="entry name" value="Guanylate_kin-like_dom"/>
</dbReference>
<dbReference type="PROSITE" id="PS50052">
    <property type="entry name" value="GUANYLATE_KINASE_2"/>
    <property type="match status" value="1"/>
</dbReference>
<dbReference type="STRING" id="1123243.SAMN02745190_01701"/>
<evidence type="ECO:0000313" key="3">
    <source>
        <dbReference type="Proteomes" id="UP000184404"/>
    </source>
</evidence>
<feature type="domain" description="Guanylate kinase-like" evidence="1">
    <location>
        <begin position="3"/>
        <end position="177"/>
    </location>
</feature>
<dbReference type="OrthoDB" id="1033810at2"/>
<sequence>MTNKIYAFIGPHAAGKTTFLKKLLAMGVNYVPTYTTRQPGKFSSDRSVYRFIEKIDFFKRDFIVKTTYKGDYYGLVKKDVLDSLNDYPITVIVGDTSTIKQLAKLLKDSFESIYIMTDYVSLIERMLKLGHTNEEIKHHLEYAENNGEFESWKFATHVVKNVSTEEKAMNQILSIMGLTEMLPVEKIKALTSRRVTE</sequence>
<name>A0A1M4YCA2_9FIRM</name>
<accession>A0A1M4YCA2</accession>
<dbReference type="InterPro" id="IPR027417">
    <property type="entry name" value="P-loop_NTPase"/>
</dbReference>
<keyword evidence="2" id="KW-0418">Kinase</keyword>
<dbReference type="AlphaFoldDB" id="A0A1M4YCA2"/>
<gene>
    <name evidence="2" type="ORF">SAMN02745190_01701</name>
</gene>
<dbReference type="RefSeq" id="WP_072935796.1">
    <property type="nucleotide sequence ID" value="NZ_FQUG01000006.1"/>
</dbReference>
<dbReference type="EMBL" id="FQUG01000006">
    <property type="protein sequence ID" value="SHF03309.1"/>
    <property type="molecule type" value="Genomic_DNA"/>
</dbReference>
<proteinExistence type="predicted"/>
<protein>
    <submittedName>
        <fullName evidence="2">Guanylate kinase</fullName>
    </submittedName>
</protein>